<dbReference type="Gene3D" id="1.20.1050.10">
    <property type="match status" value="1"/>
</dbReference>
<dbReference type="SFLD" id="SFLDG01151">
    <property type="entry name" value="Main.2:_Nu-like"/>
    <property type="match status" value="1"/>
</dbReference>
<dbReference type="SUPFAM" id="SSF47616">
    <property type="entry name" value="GST C-terminal domain-like"/>
    <property type="match status" value="1"/>
</dbReference>
<dbReference type="EMBL" id="CP136508">
    <property type="protein sequence ID" value="WUR13384.1"/>
    <property type="molecule type" value="Genomic_DNA"/>
</dbReference>
<dbReference type="SFLD" id="SFLDG00358">
    <property type="entry name" value="Main_(cytGST)"/>
    <property type="match status" value="1"/>
</dbReference>
<evidence type="ECO:0000256" key="1">
    <source>
        <dbReference type="RuleBase" id="RU003494"/>
    </source>
</evidence>
<sequence length="207" mass="22912">MYTAYLADTPNGRKIAIALEKLELPYRVQSVDLGAGEQHTPAFLRLNPNGKIPVLVNDHDGSTLFESNAILFHLATRHDGLIPADTAGRDTVLQWLFLQAASIGPMLGQLWWFRHASPTPNEQALARYTKEARRLYDVIERRLAVTPFVAGDAYTVADIACWTWLVTHDELGLDIGAWPAVAAWLDKVGARPAVRRGLVRTAEPAHV</sequence>
<dbReference type="PROSITE" id="PS50404">
    <property type="entry name" value="GST_NTER"/>
    <property type="match status" value="1"/>
</dbReference>
<dbReference type="Pfam" id="PF02798">
    <property type="entry name" value="GST_N"/>
    <property type="match status" value="1"/>
</dbReference>
<dbReference type="SFLD" id="SFLDG01150">
    <property type="entry name" value="Main.1:_Beta-like"/>
    <property type="match status" value="1"/>
</dbReference>
<reference evidence="4 5" key="1">
    <citation type="journal article" date="2019" name="Int. J. Syst. Evol. Microbiol.">
        <title>The Draft Whole-Genome Sequence of the Antibiotic Producer Empedobacter haloabium ATCC 31962 Provides Indications for Its Taxonomic Reclassification.</title>
        <authorList>
            <person name="Miess H."/>
            <person name="Arlt P."/>
            <person name="Apel A.K."/>
            <person name="Weber T."/>
            <person name="Nieselt K."/>
            <person name="Hanssen F."/>
            <person name="Czemmel S."/>
            <person name="Nahnsen S."/>
            <person name="Gross H."/>
        </authorList>
    </citation>
    <scope>NUCLEOTIDE SEQUENCE [LARGE SCALE GENOMIC DNA]</scope>
    <source>
        <strain evidence="4 5">ATCC 31962</strain>
    </source>
</reference>
<dbReference type="PANTHER" id="PTHR44051">
    <property type="entry name" value="GLUTATHIONE S-TRANSFERASE-RELATED"/>
    <property type="match status" value="1"/>
</dbReference>
<dbReference type="SUPFAM" id="SSF52833">
    <property type="entry name" value="Thioredoxin-like"/>
    <property type="match status" value="1"/>
</dbReference>
<dbReference type="Pfam" id="PF00043">
    <property type="entry name" value="GST_C"/>
    <property type="match status" value="1"/>
</dbReference>
<protein>
    <submittedName>
        <fullName evidence="4">Glutathione S-transferase N-terminal domain-containing protein</fullName>
    </submittedName>
</protein>
<dbReference type="InterPro" id="IPR040079">
    <property type="entry name" value="Glutathione_S-Trfase"/>
</dbReference>
<dbReference type="Proteomes" id="UP000321323">
    <property type="component" value="Chromosome"/>
</dbReference>
<feature type="domain" description="GST N-terminal" evidence="2">
    <location>
        <begin position="1"/>
        <end position="82"/>
    </location>
</feature>
<dbReference type="InterPro" id="IPR010987">
    <property type="entry name" value="Glutathione-S-Trfase_C-like"/>
</dbReference>
<gene>
    <name evidence="4" type="ORF">E7V67_027495</name>
</gene>
<evidence type="ECO:0000259" key="2">
    <source>
        <dbReference type="PROSITE" id="PS50404"/>
    </source>
</evidence>
<accession>A0ABZ1ULF8</accession>
<dbReference type="InterPro" id="IPR004046">
    <property type="entry name" value="GST_C"/>
</dbReference>
<dbReference type="InterPro" id="IPR036282">
    <property type="entry name" value="Glutathione-S-Trfase_C_sf"/>
</dbReference>
<dbReference type="InterPro" id="IPR004045">
    <property type="entry name" value="Glutathione_S-Trfase_N"/>
</dbReference>
<dbReference type="InterPro" id="IPR036249">
    <property type="entry name" value="Thioredoxin-like_sf"/>
</dbReference>
<comment type="similarity">
    <text evidence="1">Belongs to the GST superfamily.</text>
</comment>
<dbReference type="CDD" id="cd03048">
    <property type="entry name" value="GST_N_Ure2p_like"/>
    <property type="match status" value="1"/>
</dbReference>
<proteinExistence type="inferred from homology"/>
<dbReference type="PROSITE" id="PS50405">
    <property type="entry name" value="GST_CTER"/>
    <property type="match status" value="1"/>
</dbReference>
<feature type="domain" description="GST C-terminal" evidence="3">
    <location>
        <begin position="85"/>
        <end position="205"/>
    </location>
</feature>
<dbReference type="SFLD" id="SFLDS00019">
    <property type="entry name" value="Glutathione_Transferase_(cytos"/>
    <property type="match status" value="1"/>
</dbReference>
<evidence type="ECO:0000313" key="4">
    <source>
        <dbReference type="EMBL" id="WUR13384.1"/>
    </source>
</evidence>
<evidence type="ECO:0000313" key="5">
    <source>
        <dbReference type="Proteomes" id="UP000321323"/>
    </source>
</evidence>
<evidence type="ECO:0000259" key="3">
    <source>
        <dbReference type="PROSITE" id="PS50405"/>
    </source>
</evidence>
<dbReference type="PANTHER" id="PTHR44051:SF8">
    <property type="entry name" value="GLUTATHIONE S-TRANSFERASE GSTA"/>
    <property type="match status" value="1"/>
</dbReference>
<keyword evidence="5" id="KW-1185">Reference proteome</keyword>
<name>A0ABZ1ULF8_9BURK</name>
<organism evidence="4 5">
    <name type="scientific">[Empedobacter] haloabium</name>
    <dbReference type="NCBI Taxonomy" id="592317"/>
    <lineage>
        <taxon>Bacteria</taxon>
        <taxon>Pseudomonadati</taxon>
        <taxon>Pseudomonadota</taxon>
        <taxon>Betaproteobacteria</taxon>
        <taxon>Burkholderiales</taxon>
        <taxon>Oxalobacteraceae</taxon>
        <taxon>Telluria group</taxon>
        <taxon>Telluria group incertae sedis</taxon>
    </lineage>
</organism>
<dbReference type="Gene3D" id="3.40.30.10">
    <property type="entry name" value="Glutaredoxin"/>
    <property type="match status" value="1"/>
</dbReference>